<keyword evidence="6 7" id="KW-0472">Membrane</keyword>
<feature type="transmembrane region" description="Helical" evidence="7">
    <location>
        <begin position="16"/>
        <end position="34"/>
    </location>
</feature>
<dbReference type="InterPro" id="IPR027469">
    <property type="entry name" value="Cation_efflux_TMD_sf"/>
</dbReference>
<dbReference type="SUPFAM" id="SSF161111">
    <property type="entry name" value="Cation efflux protein transmembrane domain-like"/>
    <property type="match status" value="1"/>
</dbReference>
<proteinExistence type="inferred from homology"/>
<dbReference type="PANTHER" id="PTHR43840:SF15">
    <property type="entry name" value="MITOCHONDRIAL METAL TRANSPORTER 1-RELATED"/>
    <property type="match status" value="1"/>
</dbReference>
<comment type="similarity">
    <text evidence="2">Belongs to the cation diffusion facilitator (CDF) transporter (TC 2.A.4) family.</text>
</comment>
<gene>
    <name evidence="10" type="ORF">O6P32_03350</name>
</gene>
<feature type="transmembrane region" description="Helical" evidence="7">
    <location>
        <begin position="76"/>
        <end position="98"/>
    </location>
</feature>
<evidence type="ECO:0000256" key="5">
    <source>
        <dbReference type="ARBA" id="ARBA00022989"/>
    </source>
</evidence>
<dbReference type="Gene3D" id="3.30.70.1350">
    <property type="entry name" value="Cation efflux protein, cytoplasmic domain"/>
    <property type="match status" value="1"/>
</dbReference>
<dbReference type="NCBIfam" id="TIGR01297">
    <property type="entry name" value="CDF"/>
    <property type="match status" value="1"/>
</dbReference>
<dbReference type="InterPro" id="IPR058533">
    <property type="entry name" value="Cation_efflux_TM"/>
</dbReference>
<comment type="caution">
    <text evidence="10">The sequence shown here is derived from an EMBL/GenBank/DDBJ whole genome shotgun (WGS) entry which is preliminary data.</text>
</comment>
<protein>
    <submittedName>
        <fullName evidence="10">Cation diffusion facilitator family transporter</fullName>
    </submittedName>
</protein>
<evidence type="ECO:0000313" key="10">
    <source>
        <dbReference type="EMBL" id="MCZ8371741.1"/>
    </source>
</evidence>
<keyword evidence="5 7" id="KW-1133">Transmembrane helix</keyword>
<sequence>MEIHTDQIKLKVQKRIVLVSFVILIAKFIAYYVTHSVGVLTDALESIVNVVAGAVSLYSLHLAMQPQDRNHPFGHGKIELISASSEGILIIIAGIMIIYEAVKRLLFPVEIQKLDIGIYIIAFSGIINYLLGTYSIRTGKKHNSVALVAGGKHLHSDTYSTIGLVIGLLALFFTKISWIDSALALLFGGIIIFTGISILRQTITGLVDHADEQLLGEMVTVLNENRQPEWIDIHNTKIIKSGNYLYIDCDLTVPWYYTVEAGHNLGSQLKDVLNQKYGNRIQLTIHIDPCNITQTCKCEKCMLVKCPHRQKPFTQQQNMDILSFTNTELEKS</sequence>
<dbReference type="InterPro" id="IPR027470">
    <property type="entry name" value="Cation_efflux_CTD"/>
</dbReference>
<evidence type="ECO:0000259" key="8">
    <source>
        <dbReference type="Pfam" id="PF01545"/>
    </source>
</evidence>
<feature type="domain" description="Cation efflux protein transmembrane" evidence="8">
    <location>
        <begin position="16"/>
        <end position="206"/>
    </location>
</feature>
<evidence type="ECO:0000256" key="7">
    <source>
        <dbReference type="SAM" id="Phobius"/>
    </source>
</evidence>
<feature type="transmembrane region" description="Helical" evidence="7">
    <location>
        <begin position="182"/>
        <end position="199"/>
    </location>
</feature>
<evidence type="ECO:0000313" key="11">
    <source>
        <dbReference type="Proteomes" id="UP001141933"/>
    </source>
</evidence>
<organism evidence="10 11">
    <name type="scientific">Phocaeicola acetigenes</name>
    <dbReference type="NCBI Taxonomy" id="3016083"/>
    <lineage>
        <taxon>Bacteria</taxon>
        <taxon>Pseudomonadati</taxon>
        <taxon>Bacteroidota</taxon>
        <taxon>Bacteroidia</taxon>
        <taxon>Bacteroidales</taxon>
        <taxon>Bacteroidaceae</taxon>
        <taxon>Phocaeicola</taxon>
    </lineage>
</organism>
<dbReference type="RefSeq" id="WP_269876800.1">
    <property type="nucleotide sequence ID" value="NZ_JAPZVM010000002.1"/>
</dbReference>
<evidence type="ECO:0000256" key="2">
    <source>
        <dbReference type="ARBA" id="ARBA00008114"/>
    </source>
</evidence>
<keyword evidence="11" id="KW-1185">Reference proteome</keyword>
<comment type="subcellular location">
    <subcellularLocation>
        <location evidence="1">Membrane</location>
        <topology evidence="1">Multi-pass membrane protein</topology>
    </subcellularLocation>
</comment>
<dbReference type="InterPro" id="IPR036837">
    <property type="entry name" value="Cation_efflux_CTD_sf"/>
</dbReference>
<dbReference type="PANTHER" id="PTHR43840">
    <property type="entry name" value="MITOCHONDRIAL METAL TRANSPORTER 1-RELATED"/>
    <property type="match status" value="1"/>
</dbReference>
<reference evidence="10" key="1">
    <citation type="submission" date="2022-12" db="EMBL/GenBank/DDBJ databases">
        <title>Phocaeicola acetigenes sp. nov., isolated feces from a healthy human.</title>
        <authorList>
            <person name="Do H."/>
            <person name="Ha Y.B."/>
            <person name="Kim J.-S."/>
            <person name="Suh M.K."/>
            <person name="Kim H.S."/>
            <person name="Lee J.-S."/>
        </authorList>
    </citation>
    <scope>NUCLEOTIDE SEQUENCE</scope>
    <source>
        <strain evidence="10">KGMB11183</strain>
    </source>
</reference>
<feature type="transmembrane region" description="Helical" evidence="7">
    <location>
        <begin position="158"/>
        <end position="176"/>
    </location>
</feature>
<name>A0ABT4PFF7_9BACT</name>
<evidence type="ECO:0000256" key="1">
    <source>
        <dbReference type="ARBA" id="ARBA00004141"/>
    </source>
</evidence>
<keyword evidence="3" id="KW-0813">Transport</keyword>
<dbReference type="Gene3D" id="1.20.1510.10">
    <property type="entry name" value="Cation efflux protein transmembrane domain"/>
    <property type="match status" value="1"/>
</dbReference>
<dbReference type="InterPro" id="IPR002524">
    <property type="entry name" value="Cation_efflux"/>
</dbReference>
<feature type="domain" description="Cation efflux protein cytoplasmic" evidence="9">
    <location>
        <begin position="215"/>
        <end position="290"/>
    </location>
</feature>
<dbReference type="InterPro" id="IPR050291">
    <property type="entry name" value="CDF_Transporter"/>
</dbReference>
<evidence type="ECO:0000256" key="4">
    <source>
        <dbReference type="ARBA" id="ARBA00022692"/>
    </source>
</evidence>
<feature type="transmembrane region" description="Helical" evidence="7">
    <location>
        <begin position="46"/>
        <end position="64"/>
    </location>
</feature>
<evidence type="ECO:0000256" key="6">
    <source>
        <dbReference type="ARBA" id="ARBA00023136"/>
    </source>
</evidence>
<accession>A0ABT4PFF7</accession>
<dbReference type="Proteomes" id="UP001141933">
    <property type="component" value="Unassembled WGS sequence"/>
</dbReference>
<dbReference type="EMBL" id="JAPZVM010000002">
    <property type="protein sequence ID" value="MCZ8371741.1"/>
    <property type="molecule type" value="Genomic_DNA"/>
</dbReference>
<dbReference type="Pfam" id="PF16916">
    <property type="entry name" value="ZT_dimer"/>
    <property type="match status" value="1"/>
</dbReference>
<dbReference type="SUPFAM" id="SSF160240">
    <property type="entry name" value="Cation efflux protein cytoplasmic domain-like"/>
    <property type="match status" value="1"/>
</dbReference>
<evidence type="ECO:0000256" key="3">
    <source>
        <dbReference type="ARBA" id="ARBA00022448"/>
    </source>
</evidence>
<evidence type="ECO:0000259" key="9">
    <source>
        <dbReference type="Pfam" id="PF16916"/>
    </source>
</evidence>
<dbReference type="Pfam" id="PF01545">
    <property type="entry name" value="Cation_efflux"/>
    <property type="match status" value="1"/>
</dbReference>
<feature type="transmembrane region" description="Helical" evidence="7">
    <location>
        <begin position="118"/>
        <end position="137"/>
    </location>
</feature>
<keyword evidence="4 7" id="KW-0812">Transmembrane</keyword>